<dbReference type="RefSeq" id="WP_379709045.1">
    <property type="nucleotide sequence ID" value="NZ_JBHSCZ010000002.1"/>
</dbReference>
<gene>
    <name evidence="1" type="ORF">ACFOWM_09020</name>
</gene>
<evidence type="ECO:0000313" key="1">
    <source>
        <dbReference type="EMBL" id="MFC4263017.1"/>
    </source>
</evidence>
<name>A0ABV8QTC9_9BACT</name>
<dbReference type="Proteomes" id="UP001595907">
    <property type="component" value="Unassembled WGS sequence"/>
</dbReference>
<proteinExistence type="predicted"/>
<dbReference type="EMBL" id="JBHSCZ010000002">
    <property type="protein sequence ID" value="MFC4263017.1"/>
    <property type="molecule type" value="Genomic_DNA"/>
</dbReference>
<reference evidence="2" key="1">
    <citation type="journal article" date="2019" name="Int. J. Syst. Evol. Microbiol.">
        <title>The Global Catalogue of Microorganisms (GCM) 10K type strain sequencing project: providing services to taxonomists for standard genome sequencing and annotation.</title>
        <authorList>
            <consortium name="The Broad Institute Genomics Platform"/>
            <consortium name="The Broad Institute Genome Sequencing Center for Infectious Disease"/>
            <person name="Wu L."/>
            <person name="Ma J."/>
        </authorList>
    </citation>
    <scope>NUCLEOTIDE SEQUENCE [LARGE SCALE GENOMIC DNA]</scope>
    <source>
        <strain evidence="2">CECT 8289</strain>
    </source>
</reference>
<keyword evidence="2" id="KW-1185">Reference proteome</keyword>
<organism evidence="1 2">
    <name type="scientific">Ferruginibacter yonginensis</name>
    <dbReference type="NCBI Taxonomy" id="1310416"/>
    <lineage>
        <taxon>Bacteria</taxon>
        <taxon>Pseudomonadati</taxon>
        <taxon>Bacteroidota</taxon>
        <taxon>Chitinophagia</taxon>
        <taxon>Chitinophagales</taxon>
        <taxon>Chitinophagaceae</taxon>
        <taxon>Ferruginibacter</taxon>
    </lineage>
</organism>
<accession>A0ABV8QTC9</accession>
<evidence type="ECO:0008006" key="3">
    <source>
        <dbReference type="Google" id="ProtNLM"/>
    </source>
</evidence>
<comment type="caution">
    <text evidence="1">The sequence shown here is derived from an EMBL/GenBank/DDBJ whole genome shotgun (WGS) entry which is preliminary data.</text>
</comment>
<evidence type="ECO:0000313" key="2">
    <source>
        <dbReference type="Proteomes" id="UP001595907"/>
    </source>
</evidence>
<protein>
    <recommendedName>
        <fullName evidence="3">PsbP C-terminal domain-containing protein</fullName>
    </recommendedName>
</protein>
<dbReference type="Gene3D" id="3.40.1000.10">
    <property type="entry name" value="Mog1/PsbP, alpha/beta/alpha sandwich"/>
    <property type="match status" value="1"/>
</dbReference>
<sequence length="172" mass="19426">MLLFFCWYIVDASAQTNNDAADWKTVNLTESHIKLSYPTAWYFENKGVRFVIKSPKENEADAFFENINIITKTVTNTDGATMADIGAASLESVKNKYPSLQLNYSKATTWMNSNAWELSYQVKSDGNNVQLLQRVYLNNDLFVVATYTAAVKEKDMYAATALKVMDGMEVLK</sequence>